<evidence type="ECO:0008006" key="3">
    <source>
        <dbReference type="Google" id="ProtNLM"/>
    </source>
</evidence>
<keyword evidence="2" id="KW-1185">Reference proteome</keyword>
<dbReference type="EMBL" id="STGX01000011">
    <property type="protein sequence ID" value="THV27289.1"/>
    <property type="molecule type" value="Genomic_DNA"/>
</dbReference>
<reference evidence="1 2" key="1">
    <citation type="journal article" date="2018" name="Int. J. Syst. Evol. Microbiol.">
        <title>Glycomyces paridis sp. nov., isolated from the medicinal plant Paris polyphylla.</title>
        <authorList>
            <person name="Fang X.M."/>
            <person name="Bai J.L."/>
            <person name="Su J."/>
            <person name="Zhao L.L."/>
            <person name="Liu H.Y."/>
            <person name="Ma B.P."/>
            <person name="Zhang Y.Q."/>
            <person name="Yu L.Y."/>
        </authorList>
    </citation>
    <scope>NUCLEOTIDE SEQUENCE [LARGE SCALE GENOMIC DNA]</scope>
    <source>
        <strain evidence="1 2">CPCC 204357</strain>
    </source>
</reference>
<proteinExistence type="predicted"/>
<organism evidence="1 2">
    <name type="scientific">Glycomyces paridis</name>
    <dbReference type="NCBI Taxonomy" id="2126555"/>
    <lineage>
        <taxon>Bacteria</taxon>
        <taxon>Bacillati</taxon>
        <taxon>Actinomycetota</taxon>
        <taxon>Actinomycetes</taxon>
        <taxon>Glycomycetales</taxon>
        <taxon>Glycomycetaceae</taxon>
        <taxon>Glycomyces</taxon>
    </lineage>
</organism>
<name>A0A4S8PG60_9ACTN</name>
<evidence type="ECO:0000313" key="1">
    <source>
        <dbReference type="EMBL" id="THV27289.1"/>
    </source>
</evidence>
<evidence type="ECO:0000313" key="2">
    <source>
        <dbReference type="Proteomes" id="UP000305792"/>
    </source>
</evidence>
<dbReference type="RefSeq" id="WP_136530632.1">
    <property type="nucleotide sequence ID" value="NZ_STGX01000011.1"/>
</dbReference>
<sequence length="375" mass="40919">MANPEKASRLAAVKRRLRHPSSRDRFAALVALAVLLPGSIAGYKWQSARAEAGEPVAVVRDFLEASRSGAVEDALALADAVPEGSTDFLTSEAIDGGWSVDSVKLRWIRPSSQTASIRATVTGPEGAQAAWDFDLTEGDDGWKLDDPFSRVWVGTTPFSFVNLNGHRVDLGREPYAEERAELILLPGLYEFHPESADVFESTSGTRLVIGEQVAPVGDAPAGDWQAGPFAVAEGADAVVQSALEAYLDECVAEEEGIWRYGCPFAPNWSESQELERDGVEERVWEIVRYPEITVTIDEWNEPAILAHDAGLARLSYLDASGEELSRIECPIELERLYIGAATDGAMWIGPRDDPDASEEDGMWHHDGFGSLCQSW</sequence>
<accession>A0A4S8PG60</accession>
<protein>
    <recommendedName>
        <fullName evidence="3">DUF4878 domain-containing protein</fullName>
    </recommendedName>
</protein>
<gene>
    <name evidence="1" type="ORF">E9998_15650</name>
</gene>
<comment type="caution">
    <text evidence="1">The sequence shown here is derived from an EMBL/GenBank/DDBJ whole genome shotgun (WGS) entry which is preliminary data.</text>
</comment>
<dbReference type="Proteomes" id="UP000305792">
    <property type="component" value="Unassembled WGS sequence"/>
</dbReference>
<dbReference type="AlphaFoldDB" id="A0A4S8PG60"/>
<dbReference type="OrthoDB" id="3818356at2"/>